<evidence type="ECO:0000256" key="1">
    <source>
        <dbReference type="SAM" id="Phobius"/>
    </source>
</evidence>
<dbReference type="HOGENOM" id="CLU_1243040_0_0_2"/>
<dbReference type="EMBL" id="CP009508">
    <property type="protein sequence ID" value="AKB36505.1"/>
    <property type="molecule type" value="Genomic_DNA"/>
</dbReference>
<feature type="transmembrane region" description="Helical" evidence="1">
    <location>
        <begin position="199"/>
        <end position="217"/>
    </location>
</feature>
<feature type="transmembrane region" description="Helical" evidence="1">
    <location>
        <begin position="69"/>
        <end position="88"/>
    </location>
</feature>
<dbReference type="STRING" id="1434118.MSSAC_1915"/>
<reference evidence="2 3" key="1">
    <citation type="submission" date="2014-07" db="EMBL/GenBank/DDBJ databases">
        <title>Methanogenic archaea and the global carbon cycle.</title>
        <authorList>
            <person name="Henriksen J.R."/>
            <person name="Luke J."/>
            <person name="Reinhart S."/>
            <person name="Benedict M.N."/>
            <person name="Youngblut N.D."/>
            <person name="Metcalf M.E."/>
            <person name="Whitaker R.J."/>
            <person name="Metcalf W.W."/>
        </authorList>
    </citation>
    <scope>NUCLEOTIDE SEQUENCE [LARGE SCALE GENOMIC DNA]</scope>
    <source>
        <strain evidence="2 3">C2J</strain>
    </source>
</reference>
<feature type="transmembrane region" description="Helical" evidence="1">
    <location>
        <begin position="29"/>
        <end position="49"/>
    </location>
</feature>
<evidence type="ECO:0000313" key="2">
    <source>
        <dbReference type="EMBL" id="AKB36505.1"/>
    </source>
</evidence>
<organism evidence="2 3">
    <name type="scientific">Methanosarcina siciliae C2J</name>
    <dbReference type="NCBI Taxonomy" id="1434118"/>
    <lineage>
        <taxon>Archaea</taxon>
        <taxon>Methanobacteriati</taxon>
        <taxon>Methanobacteriota</taxon>
        <taxon>Stenosarchaea group</taxon>
        <taxon>Methanomicrobia</taxon>
        <taxon>Methanosarcinales</taxon>
        <taxon>Methanosarcinaceae</taxon>
        <taxon>Methanosarcina</taxon>
    </lineage>
</organism>
<dbReference type="GeneID" id="60431541"/>
<feature type="transmembrane region" description="Helical" evidence="1">
    <location>
        <begin position="6"/>
        <end position="24"/>
    </location>
</feature>
<dbReference type="PANTHER" id="PTHR43478:SF1">
    <property type="entry name" value="NA+_H+ ANTIPORTER NHAC-LIKE C-TERMINAL DOMAIN-CONTAINING PROTEIN"/>
    <property type="match status" value="1"/>
</dbReference>
<dbReference type="PANTHER" id="PTHR43478">
    <property type="entry name" value="NA+/H+ ANTIPORTER-RELATED"/>
    <property type="match status" value="1"/>
</dbReference>
<keyword evidence="1" id="KW-1133">Transmembrane helix</keyword>
<dbReference type="Proteomes" id="UP000033123">
    <property type="component" value="Chromosome"/>
</dbReference>
<dbReference type="RefSeq" id="WP_197082151.1">
    <property type="nucleotide sequence ID" value="NZ_CP009508.1"/>
</dbReference>
<dbReference type="AlphaFoldDB" id="A0A0E3PMZ1"/>
<protein>
    <submittedName>
        <fullName evidence="2">Na+/H+ antiporter</fullName>
    </submittedName>
</protein>
<keyword evidence="1" id="KW-0812">Transmembrane</keyword>
<dbReference type="PATRIC" id="fig|1434118.4.peg.2438"/>
<accession>A0A0E3PMZ1</accession>
<sequence length="222" mass="23750">MDAQTTYGALALLPPLVAIVLSIWKRQVIVALVLGIWIGATIINGYNPLIGLLETFSTYIVGSAIADVWNAGLLVFCLAIGGMIGVISKMGGTKAIATSLVKKAKDNRSTQLAAAFMGIAIFFDDYANSMIVGNAMRPITDAQRISREKLAYIVDTTAAAVSSMAPVSTWIAMEIGLIGGALSSINIEANPIIVFFQSLPFRFYSIFAILLNVHPYYPEKGL</sequence>
<proteinExistence type="predicted"/>
<dbReference type="KEGG" id="msj:MSSAC_1915"/>
<keyword evidence="1" id="KW-0472">Membrane</keyword>
<name>A0A0E3PMZ1_9EURY</name>
<evidence type="ECO:0000313" key="3">
    <source>
        <dbReference type="Proteomes" id="UP000033123"/>
    </source>
</evidence>
<gene>
    <name evidence="2" type="ORF">MSSAC_1915</name>
</gene>